<protein>
    <recommendedName>
        <fullName evidence="2">HTH cro/C1-type domain-containing protein</fullName>
    </recommendedName>
</protein>
<evidence type="ECO:0000259" key="2">
    <source>
        <dbReference type="SMART" id="SM00530"/>
    </source>
</evidence>
<gene>
    <name evidence="3" type="ORF">Vau01_014280</name>
</gene>
<proteinExistence type="predicted"/>
<feature type="domain" description="HTH cro/C1-type" evidence="2">
    <location>
        <begin position="67"/>
        <end position="122"/>
    </location>
</feature>
<dbReference type="Proteomes" id="UP000612585">
    <property type="component" value="Unassembled WGS sequence"/>
</dbReference>
<dbReference type="SUPFAM" id="SSF47413">
    <property type="entry name" value="lambda repressor-like DNA-binding domains"/>
    <property type="match status" value="1"/>
</dbReference>
<dbReference type="AlphaFoldDB" id="A0A8J3Z018"/>
<dbReference type="InterPro" id="IPR001387">
    <property type="entry name" value="Cro/C1-type_HTH"/>
</dbReference>
<accession>A0A8J3Z018</accession>
<dbReference type="Pfam" id="PF13560">
    <property type="entry name" value="HTH_31"/>
    <property type="match status" value="1"/>
</dbReference>
<dbReference type="EMBL" id="BOPG01000009">
    <property type="protein sequence ID" value="GIJ53912.1"/>
    <property type="molecule type" value="Genomic_DNA"/>
</dbReference>
<reference evidence="3" key="1">
    <citation type="submission" date="2021-01" db="EMBL/GenBank/DDBJ databases">
        <title>Whole genome shotgun sequence of Virgisporangium aurantiacum NBRC 16421.</title>
        <authorList>
            <person name="Komaki H."/>
            <person name="Tamura T."/>
        </authorList>
    </citation>
    <scope>NUCLEOTIDE SEQUENCE</scope>
    <source>
        <strain evidence="3">NBRC 16421</strain>
    </source>
</reference>
<dbReference type="GO" id="GO:0003677">
    <property type="term" value="F:DNA binding"/>
    <property type="evidence" value="ECO:0007669"/>
    <property type="project" value="InterPro"/>
</dbReference>
<organism evidence="3 4">
    <name type="scientific">Virgisporangium aurantiacum</name>
    <dbReference type="NCBI Taxonomy" id="175570"/>
    <lineage>
        <taxon>Bacteria</taxon>
        <taxon>Bacillati</taxon>
        <taxon>Actinomycetota</taxon>
        <taxon>Actinomycetes</taxon>
        <taxon>Micromonosporales</taxon>
        <taxon>Micromonosporaceae</taxon>
        <taxon>Virgisporangium</taxon>
    </lineage>
</organism>
<keyword evidence="4" id="KW-1185">Reference proteome</keyword>
<feature type="region of interest" description="Disordered" evidence="1">
    <location>
        <begin position="32"/>
        <end position="56"/>
    </location>
</feature>
<name>A0A8J3Z018_9ACTN</name>
<evidence type="ECO:0000313" key="4">
    <source>
        <dbReference type="Proteomes" id="UP000612585"/>
    </source>
</evidence>
<evidence type="ECO:0000256" key="1">
    <source>
        <dbReference type="SAM" id="MobiDB-lite"/>
    </source>
</evidence>
<comment type="caution">
    <text evidence="3">The sequence shown here is derived from an EMBL/GenBank/DDBJ whole genome shotgun (WGS) entry which is preliminary data.</text>
</comment>
<sequence>MLRLPRRGEQGDAYDGQVGVMLAPGRVTNSDFSGSQVAPVSVPSNAEAPSTAGESSSFEVLKGLGRRLAVRREQRGMTRQELADCVHYPVKAVSDVEHGLKPGPRVFWALTDRALGADGNLLGDADRCLLIWAAAMQDELSQHHHAARRAAGPGRAMPSRAPVVDRVFANELGAVSVQGQRPSGLLATVERCRPRTERELAALTDAVRLLIRRTDFADPEIFAVVWQVLLRQDPREAALLSAVAIVELARARFQSRVRF</sequence>
<dbReference type="CDD" id="cd00093">
    <property type="entry name" value="HTH_XRE"/>
    <property type="match status" value="1"/>
</dbReference>
<dbReference type="InterPro" id="IPR010982">
    <property type="entry name" value="Lambda_DNA-bd_dom_sf"/>
</dbReference>
<dbReference type="Gene3D" id="1.10.260.40">
    <property type="entry name" value="lambda repressor-like DNA-binding domains"/>
    <property type="match status" value="1"/>
</dbReference>
<evidence type="ECO:0000313" key="3">
    <source>
        <dbReference type="EMBL" id="GIJ53912.1"/>
    </source>
</evidence>
<dbReference type="SMART" id="SM00530">
    <property type="entry name" value="HTH_XRE"/>
    <property type="match status" value="1"/>
</dbReference>